<dbReference type="EMBL" id="NGMM01000001">
    <property type="protein sequence ID" value="OTP19381.1"/>
    <property type="molecule type" value="Genomic_DNA"/>
</dbReference>
<gene>
    <name evidence="2" type="ORF">A5888_001182</name>
    <name evidence="1" type="ORF">A5888_001198</name>
</gene>
<reference evidence="2" key="2">
    <citation type="submission" date="2017-05" db="EMBL/GenBank/DDBJ databases">
        <authorList>
            <consortium name="The Broad Institute Genomics Platform"/>
            <consortium name="The Broad Institute Genomic Center for Infectious Diseases"/>
            <person name="Earl A."/>
            <person name="Manson A."/>
            <person name="Schwartman J."/>
            <person name="Gilmore M."/>
            <person name="Abouelleil A."/>
            <person name="Cao P."/>
            <person name="Chapman S."/>
            <person name="Cusick C."/>
            <person name="Shea T."/>
            <person name="Young S."/>
            <person name="Neafsey D."/>
            <person name="Nusbaum C."/>
            <person name="Birren B."/>
        </authorList>
    </citation>
    <scope>NUCLEOTIDE SEQUENCE</scope>
    <source>
        <strain evidence="2">9E7_DIV0242</strain>
    </source>
</reference>
<reference evidence="2" key="3">
    <citation type="submission" date="2024-03" db="EMBL/GenBank/DDBJ databases">
        <title>The Genome Sequence of Enterococcus sp. DIV0242b.</title>
        <authorList>
            <consortium name="The Broad Institute Genomics Platform"/>
            <consortium name="The Broad Institute Microbial Omics Core"/>
            <consortium name="The Broad Institute Genomic Center for Infectious Diseases"/>
            <person name="Earl A."/>
            <person name="Manson A."/>
            <person name="Gilmore M."/>
            <person name="Schwartman J."/>
            <person name="Shea T."/>
            <person name="Abouelleil A."/>
            <person name="Cao P."/>
            <person name="Chapman S."/>
            <person name="Cusick C."/>
            <person name="Young S."/>
            <person name="Neafsey D."/>
            <person name="Nusbaum C."/>
            <person name="Birren B."/>
        </authorList>
    </citation>
    <scope>NUCLEOTIDE SEQUENCE</scope>
    <source>
        <strain evidence="2">9E7_DIV0242</strain>
    </source>
</reference>
<name>A0A242KDY6_9ENTE</name>
<organism evidence="1">
    <name type="scientific">Candidatus Enterococcus clewellii</name>
    <dbReference type="NCBI Taxonomy" id="1834193"/>
    <lineage>
        <taxon>Bacteria</taxon>
        <taxon>Bacillati</taxon>
        <taxon>Bacillota</taxon>
        <taxon>Bacilli</taxon>
        <taxon>Lactobacillales</taxon>
        <taxon>Enterococcaceae</taxon>
        <taxon>Enterococcus</taxon>
    </lineage>
</organism>
<protein>
    <submittedName>
        <fullName evidence="1">Uncharacterized protein</fullName>
    </submittedName>
</protein>
<evidence type="ECO:0000313" key="1">
    <source>
        <dbReference type="EMBL" id="OTP19381.1"/>
    </source>
</evidence>
<reference evidence="1" key="1">
    <citation type="submission" date="2017-05" db="EMBL/GenBank/DDBJ databases">
        <title>The Genome Sequence of Enterococcus sp. 9E7_DIV0242.</title>
        <authorList>
            <consortium name="The Broad Institute Genomics Platform"/>
            <consortium name="The Broad Institute Genomic Center for Infectious Diseases"/>
            <person name="Earl A."/>
            <person name="Manson A."/>
            <person name="Schwartman J."/>
            <person name="Gilmore M."/>
            <person name="Abouelleil A."/>
            <person name="Cao P."/>
            <person name="Chapman S."/>
            <person name="Cusick C."/>
            <person name="Shea T."/>
            <person name="Young S."/>
            <person name="Neafsey D."/>
            <person name="Nusbaum C."/>
            <person name="Birren B."/>
        </authorList>
    </citation>
    <scope>NUCLEOTIDE SEQUENCE [LARGE SCALE GENOMIC DNA]</scope>
    <source>
        <strain evidence="1">9E7_DIV0242</strain>
    </source>
</reference>
<keyword evidence="3" id="KW-1185">Reference proteome</keyword>
<evidence type="ECO:0000313" key="3">
    <source>
        <dbReference type="Proteomes" id="UP000195141"/>
    </source>
</evidence>
<dbReference type="Proteomes" id="UP000195141">
    <property type="component" value="Chromosome"/>
</dbReference>
<evidence type="ECO:0000313" key="2">
    <source>
        <dbReference type="EMBL" id="WYJ89460.1"/>
    </source>
</evidence>
<dbReference type="AlphaFoldDB" id="A0A242KDY6"/>
<proteinExistence type="predicted"/>
<dbReference type="EMBL" id="CP147247">
    <property type="protein sequence ID" value="WYJ89460.1"/>
    <property type="molecule type" value="Genomic_DNA"/>
</dbReference>
<sequence>MCYHLISQPFHNCCLIQYPTQGWRLVFINGTNRTFLNHSEDPLKSHFQNKHISSFFSCQDSLLEKALFLLSFSLCFNIRFTQYSKQTKRLSMSFEKRTEATKYFDCFGLCFCFSSFLLSQNNSRGLHLPA</sequence>
<accession>A0A242KDY6</accession>